<dbReference type="AlphaFoldDB" id="A0A9P8TN79"/>
<gene>
    <name evidence="2" type="ORF">WICPIJ_004128</name>
</gene>
<dbReference type="Proteomes" id="UP000774326">
    <property type="component" value="Unassembled WGS sequence"/>
</dbReference>
<comment type="caution">
    <text evidence="2">The sequence shown here is derived from an EMBL/GenBank/DDBJ whole genome shotgun (WGS) entry which is preliminary data.</text>
</comment>
<sequence length="77" mass="8138">MGLPHTDPSVKSNITVGTWEGLPETSLGHTDLQSFVRDQLDVGLLDTKGEGSDQSDNSVKGPCDDKGISEAVITKLV</sequence>
<reference evidence="2" key="1">
    <citation type="journal article" date="2021" name="Open Biol.">
        <title>Shared evolutionary footprints suggest mitochondrial oxidative damage underlies multiple complex I losses in fungi.</title>
        <authorList>
            <person name="Schikora-Tamarit M.A."/>
            <person name="Marcet-Houben M."/>
            <person name="Nosek J."/>
            <person name="Gabaldon T."/>
        </authorList>
    </citation>
    <scope>NUCLEOTIDE SEQUENCE</scope>
    <source>
        <strain evidence="2">CBS2887</strain>
    </source>
</reference>
<evidence type="ECO:0000313" key="2">
    <source>
        <dbReference type="EMBL" id="KAH3684904.1"/>
    </source>
</evidence>
<dbReference type="EMBL" id="JAEUBG010002274">
    <property type="protein sequence ID" value="KAH3684904.1"/>
    <property type="molecule type" value="Genomic_DNA"/>
</dbReference>
<accession>A0A9P8TN79</accession>
<protein>
    <submittedName>
        <fullName evidence="2">Uncharacterized protein</fullName>
    </submittedName>
</protein>
<feature type="region of interest" description="Disordered" evidence="1">
    <location>
        <begin position="46"/>
        <end position="65"/>
    </location>
</feature>
<keyword evidence="3" id="KW-1185">Reference proteome</keyword>
<name>A0A9P8TN79_WICPI</name>
<proteinExistence type="predicted"/>
<organism evidence="2 3">
    <name type="scientific">Wickerhamomyces pijperi</name>
    <name type="common">Yeast</name>
    <name type="synonym">Pichia pijperi</name>
    <dbReference type="NCBI Taxonomy" id="599730"/>
    <lineage>
        <taxon>Eukaryota</taxon>
        <taxon>Fungi</taxon>
        <taxon>Dikarya</taxon>
        <taxon>Ascomycota</taxon>
        <taxon>Saccharomycotina</taxon>
        <taxon>Saccharomycetes</taxon>
        <taxon>Phaffomycetales</taxon>
        <taxon>Wickerhamomycetaceae</taxon>
        <taxon>Wickerhamomyces</taxon>
    </lineage>
</organism>
<evidence type="ECO:0000313" key="3">
    <source>
        <dbReference type="Proteomes" id="UP000774326"/>
    </source>
</evidence>
<evidence type="ECO:0000256" key="1">
    <source>
        <dbReference type="SAM" id="MobiDB-lite"/>
    </source>
</evidence>
<reference evidence="2" key="2">
    <citation type="submission" date="2021-01" db="EMBL/GenBank/DDBJ databases">
        <authorList>
            <person name="Schikora-Tamarit M.A."/>
        </authorList>
    </citation>
    <scope>NUCLEOTIDE SEQUENCE</scope>
    <source>
        <strain evidence="2">CBS2887</strain>
    </source>
</reference>